<evidence type="ECO:0000313" key="13">
    <source>
        <dbReference type="Proteomes" id="UP000031829"/>
    </source>
</evidence>
<feature type="active site" evidence="9">
    <location>
        <position position="193"/>
    </location>
</feature>
<comment type="cofactor">
    <cofactor evidence="8">
        <name>Zn(2+)</name>
        <dbReference type="ChEBI" id="CHEBI:29105"/>
    </cofactor>
    <text evidence="8">Binds 1 zinc ion per subunit.</text>
</comment>
<evidence type="ECO:0000256" key="4">
    <source>
        <dbReference type="ARBA" id="ARBA00022723"/>
    </source>
</evidence>
<accession>A0A0B6AJS0</accession>
<dbReference type="PANTHER" id="PTHR42742:SF3">
    <property type="entry name" value="FRUCTOKINASE"/>
    <property type="match status" value="1"/>
</dbReference>
<protein>
    <recommendedName>
        <fullName evidence="3 7">Mannose-6-phosphate isomerase</fullName>
        <ecNumber evidence="3 7">5.3.1.8</ecNumber>
    </recommendedName>
</protein>
<evidence type="ECO:0000256" key="6">
    <source>
        <dbReference type="ARBA" id="ARBA00023235"/>
    </source>
</evidence>
<evidence type="ECO:0000256" key="1">
    <source>
        <dbReference type="ARBA" id="ARBA00000757"/>
    </source>
</evidence>
<feature type="domain" description="Mannose-6-phosphate isomerase cupin" evidence="11">
    <location>
        <begin position="238"/>
        <end position="316"/>
    </location>
</feature>
<dbReference type="GO" id="GO:0008270">
    <property type="term" value="F:zinc ion binding"/>
    <property type="evidence" value="ECO:0007669"/>
    <property type="project" value="UniProtKB-UniRule"/>
</dbReference>
<dbReference type="Proteomes" id="UP000031829">
    <property type="component" value="Chromosome"/>
</dbReference>
<dbReference type="InterPro" id="IPR001250">
    <property type="entry name" value="Man6P_Isoase-1"/>
</dbReference>
<dbReference type="InterPro" id="IPR011051">
    <property type="entry name" value="RmlC_Cupin_sf"/>
</dbReference>
<gene>
    <name evidence="12" type="primary">manA</name>
    <name evidence="12" type="ORF">BG04_3433</name>
</gene>
<dbReference type="GO" id="GO:0004476">
    <property type="term" value="F:mannose-6-phosphate isomerase activity"/>
    <property type="evidence" value="ECO:0007669"/>
    <property type="project" value="UniProtKB-UniRule"/>
</dbReference>
<dbReference type="NCBIfam" id="TIGR00218">
    <property type="entry name" value="manA"/>
    <property type="match status" value="1"/>
</dbReference>
<evidence type="ECO:0000256" key="8">
    <source>
        <dbReference type="PIRSR" id="PIRSR036894-1"/>
    </source>
</evidence>
<feature type="binding site" evidence="8">
    <location>
        <position position="116"/>
    </location>
    <ligand>
        <name>Zn(2+)</name>
        <dbReference type="ChEBI" id="CHEBI:29105"/>
    </ligand>
</feature>
<dbReference type="RefSeq" id="WP_034653745.1">
    <property type="nucleotide sequence ID" value="NZ_BCVB01000003.1"/>
</dbReference>
<reference evidence="12 13" key="1">
    <citation type="journal article" date="2015" name="Genome Announc.">
        <title>Complete genome sequences for 35 biothreat assay-relevant bacillus species.</title>
        <authorList>
            <person name="Johnson S.L."/>
            <person name="Daligault H.E."/>
            <person name="Davenport K.W."/>
            <person name="Jaissle J."/>
            <person name="Frey K.G."/>
            <person name="Ladner J.T."/>
            <person name="Broomall S.M."/>
            <person name="Bishop-Lilly K.A."/>
            <person name="Bruce D.C."/>
            <person name="Gibbons H.S."/>
            <person name="Coyne S.R."/>
            <person name="Lo C.C."/>
            <person name="Meincke L."/>
            <person name="Munk A.C."/>
            <person name="Koroleva G.I."/>
            <person name="Rosenzweig C.N."/>
            <person name="Palacios G.F."/>
            <person name="Redden C.L."/>
            <person name="Minogue T.D."/>
            <person name="Chain P.S."/>
        </authorList>
    </citation>
    <scope>NUCLEOTIDE SEQUENCE [LARGE SCALE GENOMIC DNA]</scope>
    <source>
        <strain evidence="13">ATCC 14581 / DSM 32 / JCM 2506 / NBRC 15308 / NCIMB 9376 / NCTC 10342 / NRRL B-14308 / VKM B-512</strain>
    </source>
</reference>
<dbReference type="GeneID" id="93641493"/>
<evidence type="ECO:0000313" key="12">
    <source>
        <dbReference type="EMBL" id="AJI25130.1"/>
    </source>
</evidence>
<proteinExistence type="inferred from homology"/>
<evidence type="ECO:0000256" key="2">
    <source>
        <dbReference type="ARBA" id="ARBA00010772"/>
    </source>
</evidence>
<sequence length="336" mass="37965">MKKAPIFLAPLFQERIWGGTELESQYGYRIPSAQTGECWAISAHPNGPNTVREGYYAGKTLGELWDEHPEIFGHFNSPCFPLLTKILDANDDLSIQVHPGDEYAQEFENGELGKTECWYILDCKEDATMIFGHRAQSKEEFMQLVNEGHWNDLLQRVKIKPGDFFYVPSGTLHALCEGTLVLETQQSSDTTYRVYDYNRLGQEGKLRELHLEKAIDVTTIPHTESHIEPISIQEKGGTITTFLEEDYFSVYKWDIQSSLELVQTQHFTLGSVIEGNGMLLTEEGEFPLQKGDHFILPSSIEAFTLTGQLEVIASHPNEKVKRIYEAANVAGAMAKI</sequence>
<organism evidence="12 13">
    <name type="scientific">Priestia megaterium (strain ATCC 14581 / DSM 32 / CCUG 1817 / JCM 2506 / NBRC 15308 / NCIMB 9376 / NCTC 10342 / NRRL B-14308 / VKM B-512 / Ford 19)</name>
    <name type="common">Bacillus megaterium</name>
    <dbReference type="NCBI Taxonomy" id="1348623"/>
    <lineage>
        <taxon>Bacteria</taxon>
        <taxon>Bacillati</taxon>
        <taxon>Bacillota</taxon>
        <taxon>Bacilli</taxon>
        <taxon>Bacillales</taxon>
        <taxon>Bacillaceae</taxon>
        <taxon>Priestia</taxon>
    </lineage>
</organism>
<dbReference type="EMBL" id="CP009920">
    <property type="protein sequence ID" value="AJI25130.1"/>
    <property type="molecule type" value="Genomic_DNA"/>
</dbReference>
<feature type="domain" description="Phosphomannose isomerase type I catalytic" evidence="10">
    <location>
        <begin position="8"/>
        <end position="117"/>
    </location>
</feature>
<dbReference type="InterPro" id="IPR051804">
    <property type="entry name" value="Carb_Metab_Reg_Kinase/Isom"/>
</dbReference>
<dbReference type="Pfam" id="PF20511">
    <property type="entry name" value="PMI_typeI_cat"/>
    <property type="match status" value="1"/>
</dbReference>
<comment type="catalytic activity">
    <reaction evidence="1 7">
        <text>D-mannose 6-phosphate = D-fructose 6-phosphate</text>
        <dbReference type="Rhea" id="RHEA:12356"/>
        <dbReference type="ChEBI" id="CHEBI:58735"/>
        <dbReference type="ChEBI" id="CHEBI:61527"/>
        <dbReference type="EC" id="5.3.1.8"/>
    </reaction>
</comment>
<keyword evidence="4 7" id="KW-0479">Metal-binding</keyword>
<keyword evidence="5 7" id="KW-0862">Zinc</keyword>
<dbReference type="InterPro" id="IPR049071">
    <property type="entry name" value="MPI_cupin_dom"/>
</dbReference>
<evidence type="ECO:0000256" key="7">
    <source>
        <dbReference type="PIRNR" id="PIRNR036894"/>
    </source>
</evidence>
<dbReference type="Gene3D" id="2.60.120.10">
    <property type="entry name" value="Jelly Rolls"/>
    <property type="match status" value="2"/>
</dbReference>
<dbReference type="PANTHER" id="PTHR42742">
    <property type="entry name" value="TRANSCRIPTIONAL REPRESSOR MPRA"/>
    <property type="match status" value="1"/>
</dbReference>
<dbReference type="InterPro" id="IPR046457">
    <property type="entry name" value="PMI_typeI_cat"/>
</dbReference>
<keyword evidence="6 7" id="KW-0413">Isomerase</keyword>
<dbReference type="GO" id="GO:0005975">
    <property type="term" value="P:carbohydrate metabolic process"/>
    <property type="evidence" value="ECO:0007669"/>
    <property type="project" value="UniProtKB-UniRule"/>
</dbReference>
<dbReference type="SUPFAM" id="SSF51182">
    <property type="entry name" value="RmlC-like cupins"/>
    <property type="match status" value="1"/>
</dbReference>
<dbReference type="HOGENOM" id="CLU_020529_0_0_9"/>
<evidence type="ECO:0000256" key="5">
    <source>
        <dbReference type="ARBA" id="ARBA00022833"/>
    </source>
</evidence>
<feature type="binding site" evidence="8">
    <location>
        <position position="173"/>
    </location>
    <ligand>
        <name>Zn(2+)</name>
        <dbReference type="ChEBI" id="CHEBI:29105"/>
    </ligand>
</feature>
<dbReference type="CDD" id="cd07010">
    <property type="entry name" value="cupin_PMI_type_I_N_bac"/>
    <property type="match status" value="1"/>
</dbReference>
<feature type="binding site" evidence="8">
    <location>
        <position position="98"/>
    </location>
    <ligand>
        <name>Zn(2+)</name>
        <dbReference type="ChEBI" id="CHEBI:29105"/>
    </ligand>
</feature>
<dbReference type="Pfam" id="PF21621">
    <property type="entry name" value="MPI_cupin_dom"/>
    <property type="match status" value="1"/>
</dbReference>
<dbReference type="PIRSF" id="PIRSF036894">
    <property type="entry name" value="PMI_Firm_short"/>
    <property type="match status" value="1"/>
</dbReference>
<comment type="similarity">
    <text evidence="2 7">Belongs to the mannose-6-phosphate isomerase type 1 family.</text>
</comment>
<evidence type="ECO:0000256" key="9">
    <source>
        <dbReference type="PIRSR" id="PIRSR036894-2"/>
    </source>
</evidence>
<dbReference type="AlphaFoldDB" id="A0A0B6AJS0"/>
<evidence type="ECO:0000256" key="3">
    <source>
        <dbReference type="ARBA" id="ARBA00011956"/>
    </source>
</evidence>
<dbReference type="EC" id="5.3.1.8" evidence="3 7"/>
<name>A0A0B6AJS0_PRIM2</name>
<dbReference type="KEGG" id="bmeg:BG04_3433"/>
<dbReference type="InterPro" id="IPR014710">
    <property type="entry name" value="RmlC-like_jellyroll"/>
</dbReference>
<evidence type="ECO:0000259" key="10">
    <source>
        <dbReference type="Pfam" id="PF20511"/>
    </source>
</evidence>
<dbReference type="InterPro" id="IPR014628">
    <property type="entry name" value="Man6P_isomerase_Firm_short"/>
</dbReference>
<evidence type="ECO:0000259" key="11">
    <source>
        <dbReference type="Pfam" id="PF21621"/>
    </source>
</evidence>